<comment type="subcellular location">
    <subcellularLocation>
        <location evidence="1">Membrane</location>
    </subcellularLocation>
</comment>
<dbReference type="InterPro" id="IPR051809">
    <property type="entry name" value="Plant_receptor-like_S/T_kinase"/>
</dbReference>
<dbReference type="InterPro" id="IPR000719">
    <property type="entry name" value="Prot_kinase_dom"/>
</dbReference>
<evidence type="ECO:0000313" key="8">
    <source>
        <dbReference type="EMBL" id="CAK9135781.1"/>
    </source>
</evidence>
<keyword evidence="5" id="KW-1133">Transmembrane helix</keyword>
<dbReference type="FunFam" id="3.30.200.20:FF:000432">
    <property type="entry name" value="LRR receptor-like serine/threonine-protein kinase EFR"/>
    <property type="match status" value="1"/>
</dbReference>
<dbReference type="Pfam" id="PF00069">
    <property type="entry name" value="Pkinase"/>
    <property type="match status" value="1"/>
</dbReference>
<name>A0ABC8QST0_9AQUA</name>
<dbReference type="PROSITE" id="PS50011">
    <property type="entry name" value="PROTEIN_KINASE_DOM"/>
    <property type="match status" value="1"/>
</dbReference>
<accession>A0ABC8QST0</accession>
<evidence type="ECO:0000256" key="1">
    <source>
        <dbReference type="ARBA" id="ARBA00004370"/>
    </source>
</evidence>
<evidence type="ECO:0000256" key="6">
    <source>
        <dbReference type="ARBA" id="ARBA00023136"/>
    </source>
</evidence>
<dbReference type="PANTHER" id="PTHR27008">
    <property type="entry name" value="OS04G0122200 PROTEIN"/>
    <property type="match status" value="1"/>
</dbReference>
<reference evidence="8 9" key="1">
    <citation type="submission" date="2024-02" db="EMBL/GenBank/DDBJ databases">
        <authorList>
            <person name="Vignale AGUSTIN F."/>
            <person name="Sosa J E."/>
            <person name="Modenutti C."/>
        </authorList>
    </citation>
    <scope>NUCLEOTIDE SEQUENCE [LARGE SCALE GENOMIC DNA]</scope>
</reference>
<keyword evidence="4" id="KW-0677">Repeat</keyword>
<protein>
    <recommendedName>
        <fullName evidence="7">Protein kinase domain-containing protein</fullName>
    </recommendedName>
</protein>
<keyword evidence="9" id="KW-1185">Reference proteome</keyword>
<evidence type="ECO:0000256" key="5">
    <source>
        <dbReference type="ARBA" id="ARBA00022989"/>
    </source>
</evidence>
<sequence length="173" mass="19377">MSYQSLLKATNGFSSDNLIGMGSFSSMYKGVLDQDGTIVAVKVLNLLRPGASKSFLAECEALRNIRHRNLVKVVIACSGVDYRGNDFKALWWVTVDPRSGMGDSKICYWSMRPAAFSWAVLFFRSELMEWISPLLRMARCYMCLTPPKGHQVGPSLPSIIWDHAATHRESKLP</sequence>
<evidence type="ECO:0000256" key="3">
    <source>
        <dbReference type="ARBA" id="ARBA00022692"/>
    </source>
</evidence>
<proteinExistence type="predicted"/>
<evidence type="ECO:0000259" key="7">
    <source>
        <dbReference type="PROSITE" id="PS50011"/>
    </source>
</evidence>
<organism evidence="8 9">
    <name type="scientific">Ilex paraguariensis</name>
    <name type="common">yerba mate</name>
    <dbReference type="NCBI Taxonomy" id="185542"/>
    <lineage>
        <taxon>Eukaryota</taxon>
        <taxon>Viridiplantae</taxon>
        <taxon>Streptophyta</taxon>
        <taxon>Embryophyta</taxon>
        <taxon>Tracheophyta</taxon>
        <taxon>Spermatophyta</taxon>
        <taxon>Magnoliopsida</taxon>
        <taxon>eudicotyledons</taxon>
        <taxon>Gunneridae</taxon>
        <taxon>Pentapetalae</taxon>
        <taxon>asterids</taxon>
        <taxon>campanulids</taxon>
        <taxon>Aquifoliales</taxon>
        <taxon>Aquifoliaceae</taxon>
        <taxon>Ilex</taxon>
    </lineage>
</organism>
<dbReference type="Proteomes" id="UP001642360">
    <property type="component" value="Unassembled WGS sequence"/>
</dbReference>
<evidence type="ECO:0000256" key="4">
    <source>
        <dbReference type="ARBA" id="ARBA00022737"/>
    </source>
</evidence>
<keyword evidence="3" id="KW-0812">Transmembrane</keyword>
<keyword evidence="6" id="KW-0472">Membrane</keyword>
<evidence type="ECO:0000313" key="9">
    <source>
        <dbReference type="Proteomes" id="UP001642360"/>
    </source>
</evidence>
<keyword evidence="2" id="KW-0433">Leucine-rich repeat</keyword>
<dbReference type="SUPFAM" id="SSF56112">
    <property type="entry name" value="Protein kinase-like (PK-like)"/>
    <property type="match status" value="1"/>
</dbReference>
<comment type="caution">
    <text evidence="8">The sequence shown here is derived from an EMBL/GenBank/DDBJ whole genome shotgun (WGS) entry which is preliminary data.</text>
</comment>
<dbReference type="GO" id="GO:0016020">
    <property type="term" value="C:membrane"/>
    <property type="evidence" value="ECO:0007669"/>
    <property type="project" value="UniProtKB-SubCell"/>
</dbReference>
<evidence type="ECO:0000256" key="2">
    <source>
        <dbReference type="ARBA" id="ARBA00022614"/>
    </source>
</evidence>
<dbReference type="AlphaFoldDB" id="A0ABC8QST0"/>
<dbReference type="EMBL" id="CAUOFW020000725">
    <property type="protein sequence ID" value="CAK9135781.1"/>
    <property type="molecule type" value="Genomic_DNA"/>
</dbReference>
<dbReference type="Gene3D" id="3.30.200.20">
    <property type="entry name" value="Phosphorylase Kinase, domain 1"/>
    <property type="match status" value="1"/>
</dbReference>
<dbReference type="InterPro" id="IPR011009">
    <property type="entry name" value="Kinase-like_dom_sf"/>
</dbReference>
<gene>
    <name evidence="8" type="ORF">ILEXP_LOCUS2741</name>
</gene>
<dbReference type="PANTHER" id="PTHR27008:SF499">
    <property type="entry name" value="OS06G0581500 PROTEIN"/>
    <property type="match status" value="1"/>
</dbReference>
<feature type="domain" description="Protein kinase" evidence="7">
    <location>
        <begin position="13"/>
        <end position="173"/>
    </location>
</feature>